<evidence type="ECO:0000313" key="6">
    <source>
        <dbReference type="EMBL" id="BDZ41102.1"/>
    </source>
</evidence>
<evidence type="ECO:0000313" key="7">
    <source>
        <dbReference type="Proteomes" id="UP001321475"/>
    </source>
</evidence>
<dbReference type="Pfam" id="PF13439">
    <property type="entry name" value="Glyco_transf_4"/>
    <property type="match status" value="1"/>
</dbReference>
<evidence type="ECO:0000256" key="3">
    <source>
        <dbReference type="ARBA" id="ARBA00022679"/>
    </source>
</evidence>
<protein>
    <recommendedName>
        <fullName evidence="1">D-inositol 3-phosphate glycosyltransferase</fullName>
    </recommendedName>
</protein>
<dbReference type="Proteomes" id="UP001321475">
    <property type="component" value="Chromosome"/>
</dbReference>
<evidence type="ECO:0000256" key="2">
    <source>
        <dbReference type="ARBA" id="ARBA00022676"/>
    </source>
</evidence>
<dbReference type="Gene3D" id="3.40.50.2000">
    <property type="entry name" value="Glycogen Phosphorylase B"/>
    <property type="match status" value="2"/>
</dbReference>
<name>A0ABM8FZM4_9CELL</name>
<feature type="domain" description="Glycosyl transferase family 1" evidence="4">
    <location>
        <begin position="141"/>
        <end position="290"/>
    </location>
</feature>
<accession>A0ABM8FZM4</accession>
<evidence type="ECO:0000259" key="5">
    <source>
        <dbReference type="Pfam" id="PF13439"/>
    </source>
</evidence>
<keyword evidence="2" id="KW-0328">Glycosyltransferase</keyword>
<dbReference type="SUPFAM" id="SSF53756">
    <property type="entry name" value="UDP-Glycosyltransferase/glycogen phosphorylase"/>
    <property type="match status" value="1"/>
</dbReference>
<gene>
    <name evidence="6" type="ORF">GCM10025865_04010</name>
</gene>
<dbReference type="PANTHER" id="PTHR45947">
    <property type="entry name" value="SULFOQUINOVOSYL TRANSFERASE SQD2"/>
    <property type="match status" value="1"/>
</dbReference>
<dbReference type="InterPro" id="IPR028098">
    <property type="entry name" value="Glyco_trans_4-like_N"/>
</dbReference>
<evidence type="ECO:0000259" key="4">
    <source>
        <dbReference type="Pfam" id="PF00534"/>
    </source>
</evidence>
<sequence length="319" mass="34418">MHRLGSRFTAGLPVNPWSGPRRMRDVLREVRPDVVHVHSGLVAPFAYDGARTARALELPTVVTWHSMLDGGIPVLRAGTRLLGWRESRIVPTAVSRAAGARVETVMGLEPGSVQVVPNAIDVADWQEKVGRRVPDPDGVVRFVSTMRLEPRKRGRHLIDAFAEAVVALPDGAVRLTIIGAGSEDELLRRRVEKHGLEHLVDMPGRLTRAEVGAAYATADVFCSPAILEAFGIAALEARSAGLAVIARRGTGVVEFVDHGDEGLLVDSDGGMAAAMVRLAVDRELLDRLIDHNAHKVPPFTWEIATARAADVYAQACSQA</sequence>
<organism evidence="6 7">
    <name type="scientific">Paraoerskovia sediminicola</name>
    <dbReference type="NCBI Taxonomy" id="1138587"/>
    <lineage>
        <taxon>Bacteria</taxon>
        <taxon>Bacillati</taxon>
        <taxon>Actinomycetota</taxon>
        <taxon>Actinomycetes</taxon>
        <taxon>Micrococcales</taxon>
        <taxon>Cellulomonadaceae</taxon>
        <taxon>Paraoerskovia</taxon>
    </lineage>
</organism>
<reference evidence="7" key="1">
    <citation type="journal article" date="2019" name="Int. J. Syst. Evol. Microbiol.">
        <title>The Global Catalogue of Microorganisms (GCM) 10K type strain sequencing project: providing services to taxonomists for standard genome sequencing and annotation.</title>
        <authorList>
            <consortium name="The Broad Institute Genomics Platform"/>
            <consortium name="The Broad Institute Genome Sequencing Center for Infectious Disease"/>
            <person name="Wu L."/>
            <person name="Ma J."/>
        </authorList>
    </citation>
    <scope>NUCLEOTIDE SEQUENCE [LARGE SCALE GENOMIC DNA]</scope>
    <source>
        <strain evidence="7">NBRC 108565</strain>
    </source>
</reference>
<dbReference type="Pfam" id="PF00534">
    <property type="entry name" value="Glycos_transf_1"/>
    <property type="match status" value="1"/>
</dbReference>
<dbReference type="EMBL" id="AP027729">
    <property type="protein sequence ID" value="BDZ41102.1"/>
    <property type="molecule type" value="Genomic_DNA"/>
</dbReference>
<dbReference type="PANTHER" id="PTHR45947:SF3">
    <property type="entry name" value="SULFOQUINOVOSYL TRANSFERASE SQD2"/>
    <property type="match status" value="1"/>
</dbReference>
<dbReference type="InterPro" id="IPR050194">
    <property type="entry name" value="Glycosyltransferase_grp1"/>
</dbReference>
<feature type="domain" description="Glycosyltransferase subfamily 4-like N-terminal" evidence="5">
    <location>
        <begin position="11"/>
        <end position="123"/>
    </location>
</feature>
<keyword evidence="7" id="KW-1185">Reference proteome</keyword>
<evidence type="ECO:0000256" key="1">
    <source>
        <dbReference type="ARBA" id="ARBA00021292"/>
    </source>
</evidence>
<dbReference type="CDD" id="cd03801">
    <property type="entry name" value="GT4_PimA-like"/>
    <property type="match status" value="1"/>
</dbReference>
<dbReference type="InterPro" id="IPR001296">
    <property type="entry name" value="Glyco_trans_1"/>
</dbReference>
<proteinExistence type="predicted"/>
<keyword evidence="3" id="KW-0808">Transferase</keyword>